<dbReference type="Pfam" id="PF10040">
    <property type="entry name" value="CRISPR_Cas6"/>
    <property type="match status" value="1"/>
</dbReference>
<dbReference type="Proteomes" id="UP000242329">
    <property type="component" value="Unassembled WGS sequence"/>
</dbReference>
<dbReference type="STRING" id="1123382.SAMN02745221_02060"/>
<dbReference type="RefSeq" id="WP_073093429.1">
    <property type="nucleotide sequence ID" value="NZ_FQWY01000051.1"/>
</dbReference>
<dbReference type="Gene3D" id="3.30.70.1900">
    <property type="match status" value="1"/>
</dbReference>
<evidence type="ECO:0000313" key="3">
    <source>
        <dbReference type="Proteomes" id="UP000242329"/>
    </source>
</evidence>
<dbReference type="AlphaFoldDB" id="A0A1M5RL26"/>
<dbReference type="InterPro" id="IPR019267">
    <property type="entry name" value="CRISPR-assoc_Cas6_C"/>
</dbReference>
<protein>
    <submittedName>
        <fullName evidence="2">CRISPR-associated endoribonuclease Cas6</fullName>
    </submittedName>
</protein>
<proteinExistence type="predicted"/>
<evidence type="ECO:0000313" key="2">
    <source>
        <dbReference type="EMBL" id="SHH26994.1"/>
    </source>
</evidence>
<sequence length="282" mass="32251">MQIAHLEITLAGDEKGNIPSYQMGSLFHGWLMERVSPDYARLLHQSEMKPFSQYVEKKGQEAIWHISALDRTACQEIIVPLLEEDFSCIEIRHKKEVFKAGEKKLVYSFASYKELADRYYLESTPSRVVKMEMVTPVSFRSGGEYQIFPSLHLIYQNLINRWNQFADKVSLEEKNLAATLAEHSFISGYRLETRYFPLEKIFIPAFAGRMSIKIAAPSPMVALINMLLGYSAFSGLGIKTSLGMGGVRVIEEKRGEWSGKRQAILKIHSSRKFLMIKYSYGD</sequence>
<dbReference type="EMBL" id="FQWY01000051">
    <property type="protein sequence ID" value="SHH26994.1"/>
    <property type="molecule type" value="Genomic_DNA"/>
</dbReference>
<keyword evidence="3" id="KW-1185">Reference proteome</keyword>
<reference evidence="3" key="1">
    <citation type="submission" date="2016-11" db="EMBL/GenBank/DDBJ databases">
        <authorList>
            <person name="Varghese N."/>
            <person name="Submissions S."/>
        </authorList>
    </citation>
    <scope>NUCLEOTIDE SEQUENCE [LARGE SCALE GENOMIC DNA]</scope>
    <source>
        <strain evidence="3">DSM 11003</strain>
    </source>
</reference>
<name>A0A1M5RL26_9FIRM</name>
<evidence type="ECO:0000259" key="1">
    <source>
        <dbReference type="Pfam" id="PF10040"/>
    </source>
</evidence>
<accession>A0A1M5RL26</accession>
<dbReference type="OrthoDB" id="425607at2"/>
<dbReference type="CDD" id="cd21141">
    <property type="entry name" value="Cas6_III-like"/>
    <property type="match status" value="1"/>
</dbReference>
<gene>
    <name evidence="2" type="ORF">SAMN02745221_02060</name>
</gene>
<organism evidence="2 3">
    <name type="scientific">Thermosyntropha lipolytica DSM 11003</name>
    <dbReference type="NCBI Taxonomy" id="1123382"/>
    <lineage>
        <taxon>Bacteria</taxon>
        <taxon>Bacillati</taxon>
        <taxon>Bacillota</taxon>
        <taxon>Clostridia</taxon>
        <taxon>Eubacteriales</taxon>
        <taxon>Syntrophomonadaceae</taxon>
        <taxon>Thermosyntropha</taxon>
    </lineage>
</organism>
<feature type="domain" description="CRISPR-associated protein Cas6 C-terminal" evidence="1">
    <location>
        <begin position="131"/>
        <end position="247"/>
    </location>
</feature>